<feature type="transmembrane region" description="Helical" evidence="13">
    <location>
        <begin position="53"/>
        <end position="71"/>
    </location>
</feature>
<keyword evidence="9" id="KW-0862">Zinc</keyword>
<dbReference type="InterPro" id="IPR052348">
    <property type="entry name" value="Metallopeptidase_M50B"/>
</dbReference>
<proteinExistence type="inferred from homology"/>
<evidence type="ECO:0000256" key="6">
    <source>
        <dbReference type="ARBA" id="ARBA00022692"/>
    </source>
</evidence>
<keyword evidence="8" id="KW-0378">Hydrolase</keyword>
<comment type="cofactor">
    <cofactor evidence="1">
        <name>Zn(2+)</name>
        <dbReference type="ChEBI" id="CHEBI:29105"/>
    </cofactor>
</comment>
<reference evidence="15 16" key="1">
    <citation type="journal article" date="2016" name="Nat. Commun.">
        <title>Thousands of microbial genomes shed light on interconnected biogeochemical processes in an aquifer system.</title>
        <authorList>
            <person name="Anantharaman K."/>
            <person name="Brown C.T."/>
            <person name="Hug L.A."/>
            <person name="Sharon I."/>
            <person name="Castelle C.J."/>
            <person name="Probst A.J."/>
            <person name="Thomas B.C."/>
            <person name="Singh A."/>
            <person name="Wilkins M.J."/>
            <person name="Karaoz U."/>
            <person name="Brodie E.L."/>
            <person name="Williams K.H."/>
            <person name="Hubbard S.S."/>
            <person name="Banfield J.F."/>
        </authorList>
    </citation>
    <scope>NUCLEOTIDE SEQUENCE [LARGE SCALE GENOMIC DNA]</scope>
</reference>
<dbReference type="CDD" id="cd06158">
    <property type="entry name" value="S2P-M50_like_1"/>
    <property type="match status" value="1"/>
</dbReference>
<evidence type="ECO:0000256" key="8">
    <source>
        <dbReference type="ARBA" id="ARBA00022801"/>
    </source>
</evidence>
<dbReference type="Proteomes" id="UP000176682">
    <property type="component" value="Unassembled WGS sequence"/>
</dbReference>
<feature type="transmembrane region" description="Helical" evidence="13">
    <location>
        <begin position="118"/>
        <end position="139"/>
    </location>
</feature>
<keyword evidence="11" id="KW-0482">Metalloprotease</keyword>
<keyword evidence="12 13" id="KW-0472">Membrane</keyword>
<protein>
    <recommendedName>
        <fullName evidence="14">Peptidase M50 domain-containing protein</fullName>
    </recommendedName>
</protein>
<gene>
    <name evidence="15" type="ORF">A2368_03795</name>
</gene>
<evidence type="ECO:0000256" key="1">
    <source>
        <dbReference type="ARBA" id="ARBA00001947"/>
    </source>
</evidence>
<evidence type="ECO:0000256" key="5">
    <source>
        <dbReference type="ARBA" id="ARBA00022670"/>
    </source>
</evidence>
<feature type="transmembrane region" description="Helical" evidence="13">
    <location>
        <begin position="169"/>
        <end position="191"/>
    </location>
</feature>
<evidence type="ECO:0000313" key="15">
    <source>
        <dbReference type="EMBL" id="OGD79507.1"/>
    </source>
</evidence>
<evidence type="ECO:0000256" key="3">
    <source>
        <dbReference type="ARBA" id="ARBA00007931"/>
    </source>
</evidence>
<dbReference type="Pfam" id="PF02163">
    <property type="entry name" value="Peptidase_M50"/>
    <property type="match status" value="1"/>
</dbReference>
<dbReference type="InterPro" id="IPR008915">
    <property type="entry name" value="Peptidase_M50"/>
</dbReference>
<accession>A0A1F5FIR9</accession>
<keyword evidence="10 13" id="KW-1133">Transmembrane helix</keyword>
<organism evidence="15 16">
    <name type="scientific">Candidatus Collierbacteria bacterium RIFOXYB1_FULL_49_13</name>
    <dbReference type="NCBI Taxonomy" id="1817728"/>
    <lineage>
        <taxon>Bacteria</taxon>
        <taxon>Candidatus Collieribacteriota</taxon>
    </lineage>
</organism>
<comment type="similarity">
    <text evidence="3">Belongs to the peptidase M50B family.</text>
</comment>
<name>A0A1F5FIR9_9BACT</name>
<dbReference type="GO" id="GO:0005886">
    <property type="term" value="C:plasma membrane"/>
    <property type="evidence" value="ECO:0007669"/>
    <property type="project" value="UniProtKB-SubCell"/>
</dbReference>
<evidence type="ECO:0000256" key="9">
    <source>
        <dbReference type="ARBA" id="ARBA00022833"/>
    </source>
</evidence>
<feature type="transmembrane region" description="Helical" evidence="13">
    <location>
        <begin position="12"/>
        <end position="33"/>
    </location>
</feature>
<dbReference type="InterPro" id="IPR044537">
    <property type="entry name" value="Rip2-like"/>
</dbReference>
<dbReference type="EMBL" id="MFAM01000019">
    <property type="protein sequence ID" value="OGD79507.1"/>
    <property type="molecule type" value="Genomic_DNA"/>
</dbReference>
<dbReference type="GO" id="GO:0006508">
    <property type="term" value="P:proteolysis"/>
    <property type="evidence" value="ECO:0007669"/>
    <property type="project" value="UniProtKB-KW"/>
</dbReference>
<evidence type="ECO:0000256" key="12">
    <source>
        <dbReference type="ARBA" id="ARBA00023136"/>
    </source>
</evidence>
<evidence type="ECO:0000256" key="4">
    <source>
        <dbReference type="ARBA" id="ARBA00022475"/>
    </source>
</evidence>
<dbReference type="PANTHER" id="PTHR35864">
    <property type="entry name" value="ZINC METALLOPROTEASE MJ0611-RELATED"/>
    <property type="match status" value="1"/>
</dbReference>
<keyword evidence="7" id="KW-0479">Metal-binding</keyword>
<evidence type="ECO:0000256" key="10">
    <source>
        <dbReference type="ARBA" id="ARBA00022989"/>
    </source>
</evidence>
<keyword evidence="6 13" id="KW-0812">Transmembrane</keyword>
<evidence type="ECO:0000259" key="14">
    <source>
        <dbReference type="Pfam" id="PF02163"/>
    </source>
</evidence>
<evidence type="ECO:0000256" key="7">
    <source>
        <dbReference type="ARBA" id="ARBA00022723"/>
    </source>
</evidence>
<evidence type="ECO:0000256" key="2">
    <source>
        <dbReference type="ARBA" id="ARBA00004651"/>
    </source>
</evidence>
<dbReference type="AlphaFoldDB" id="A0A1F5FIR9"/>
<comment type="caution">
    <text evidence="15">The sequence shown here is derived from an EMBL/GenBank/DDBJ whole genome shotgun (WGS) entry which is preliminary data.</text>
</comment>
<feature type="transmembrane region" description="Helical" evidence="13">
    <location>
        <begin position="91"/>
        <end position="111"/>
    </location>
</feature>
<dbReference type="PANTHER" id="PTHR35864:SF1">
    <property type="entry name" value="ZINC METALLOPROTEASE YWHC-RELATED"/>
    <property type="match status" value="1"/>
</dbReference>
<sequence length="204" mass="22227">MIEYLFSSPLFFLVWAVSLLIAITIHEAAHAFAADRLGDPTPRAQGRLTLNPLAHLDPLGTIMMLMFRFGWGKPVQYDPYNLKNPTTDGAIISLAGPASNLILAFIISLIIRLFPGTNLISIFFPVIALNVGLAIFNLVPVHPLDGAKIVAGLLPRDLSFEWQDFSAKYGTFILLLLILPVTGSSPIISLISPITEGLVRLLLP</sequence>
<feature type="domain" description="Peptidase M50" evidence="14">
    <location>
        <begin position="118"/>
        <end position="177"/>
    </location>
</feature>
<dbReference type="GO" id="GO:0046872">
    <property type="term" value="F:metal ion binding"/>
    <property type="evidence" value="ECO:0007669"/>
    <property type="project" value="UniProtKB-KW"/>
</dbReference>
<keyword evidence="5" id="KW-0645">Protease</keyword>
<dbReference type="GO" id="GO:0008237">
    <property type="term" value="F:metallopeptidase activity"/>
    <property type="evidence" value="ECO:0007669"/>
    <property type="project" value="UniProtKB-KW"/>
</dbReference>
<keyword evidence="4" id="KW-1003">Cell membrane</keyword>
<evidence type="ECO:0000256" key="13">
    <source>
        <dbReference type="SAM" id="Phobius"/>
    </source>
</evidence>
<comment type="subcellular location">
    <subcellularLocation>
        <location evidence="2">Cell membrane</location>
        <topology evidence="2">Multi-pass membrane protein</topology>
    </subcellularLocation>
</comment>
<evidence type="ECO:0000313" key="16">
    <source>
        <dbReference type="Proteomes" id="UP000176682"/>
    </source>
</evidence>
<evidence type="ECO:0000256" key="11">
    <source>
        <dbReference type="ARBA" id="ARBA00023049"/>
    </source>
</evidence>